<organism evidence="1 2">
    <name type="scientific">Zopfia rhizophila CBS 207.26</name>
    <dbReference type="NCBI Taxonomy" id="1314779"/>
    <lineage>
        <taxon>Eukaryota</taxon>
        <taxon>Fungi</taxon>
        <taxon>Dikarya</taxon>
        <taxon>Ascomycota</taxon>
        <taxon>Pezizomycotina</taxon>
        <taxon>Dothideomycetes</taxon>
        <taxon>Dothideomycetes incertae sedis</taxon>
        <taxon>Zopfiaceae</taxon>
        <taxon>Zopfia</taxon>
    </lineage>
</organism>
<dbReference type="OrthoDB" id="3684889at2759"/>
<sequence>MAGKLKINELYIRDIREAEQNALKWDSINRELPAAITTYSKASCLKFCRKLHSTLPRELRDLVYEHLCNREYSIGVGPRRTMPFASHTHHDAHRKAHYLDPSFVDTEMSIEIAEAYYRTNCFRIYDSYQLKNFLTDTTLNNIAPALFLRRMTVELRGDIREVVDYGFTVDRVWRSCEALRKSLQILFCISRMKSFDLEILVSAHCDKVLNNILESLRPTYQRLKQFGFNVEVTFHKFEAYLHMKHLTHFFECTRAEWDALVRSYRQASRIQIWIQTQIRTPSQNQNQTTLATAMKKPISTQIAIATCAVTSHAE</sequence>
<name>A0A6A6EP52_9PEZI</name>
<evidence type="ECO:0000313" key="1">
    <source>
        <dbReference type="EMBL" id="KAF2192945.1"/>
    </source>
</evidence>
<reference evidence="1" key="1">
    <citation type="journal article" date="2020" name="Stud. Mycol.">
        <title>101 Dothideomycetes genomes: a test case for predicting lifestyles and emergence of pathogens.</title>
        <authorList>
            <person name="Haridas S."/>
            <person name="Albert R."/>
            <person name="Binder M."/>
            <person name="Bloem J."/>
            <person name="Labutti K."/>
            <person name="Salamov A."/>
            <person name="Andreopoulos B."/>
            <person name="Baker S."/>
            <person name="Barry K."/>
            <person name="Bills G."/>
            <person name="Bluhm B."/>
            <person name="Cannon C."/>
            <person name="Castanera R."/>
            <person name="Culley D."/>
            <person name="Daum C."/>
            <person name="Ezra D."/>
            <person name="Gonzalez J."/>
            <person name="Henrissat B."/>
            <person name="Kuo A."/>
            <person name="Liang C."/>
            <person name="Lipzen A."/>
            <person name="Lutzoni F."/>
            <person name="Magnuson J."/>
            <person name="Mondo S."/>
            <person name="Nolan M."/>
            <person name="Ohm R."/>
            <person name="Pangilinan J."/>
            <person name="Park H.-J."/>
            <person name="Ramirez L."/>
            <person name="Alfaro M."/>
            <person name="Sun H."/>
            <person name="Tritt A."/>
            <person name="Yoshinaga Y."/>
            <person name="Zwiers L.-H."/>
            <person name="Turgeon B."/>
            <person name="Goodwin S."/>
            <person name="Spatafora J."/>
            <person name="Crous P."/>
            <person name="Grigoriev I."/>
        </authorList>
    </citation>
    <scope>NUCLEOTIDE SEQUENCE</scope>
    <source>
        <strain evidence="1">CBS 207.26</strain>
    </source>
</reference>
<gene>
    <name evidence="1" type="ORF">K469DRAFT_280732</name>
</gene>
<dbReference type="EMBL" id="ML994614">
    <property type="protein sequence ID" value="KAF2192945.1"/>
    <property type="molecule type" value="Genomic_DNA"/>
</dbReference>
<protein>
    <submittedName>
        <fullName evidence="1">Uncharacterized protein</fullName>
    </submittedName>
</protein>
<accession>A0A6A6EP52</accession>
<keyword evidence="2" id="KW-1185">Reference proteome</keyword>
<dbReference type="Proteomes" id="UP000800200">
    <property type="component" value="Unassembled WGS sequence"/>
</dbReference>
<proteinExistence type="predicted"/>
<dbReference type="AlphaFoldDB" id="A0A6A6EP52"/>
<evidence type="ECO:0000313" key="2">
    <source>
        <dbReference type="Proteomes" id="UP000800200"/>
    </source>
</evidence>